<name>A0A1E7EUY6_9STRA</name>
<feature type="compositionally biased region" description="Polar residues" evidence="1">
    <location>
        <begin position="63"/>
        <end position="77"/>
    </location>
</feature>
<organism evidence="2 3">
    <name type="scientific">Fragilariopsis cylindrus CCMP1102</name>
    <dbReference type="NCBI Taxonomy" id="635003"/>
    <lineage>
        <taxon>Eukaryota</taxon>
        <taxon>Sar</taxon>
        <taxon>Stramenopiles</taxon>
        <taxon>Ochrophyta</taxon>
        <taxon>Bacillariophyta</taxon>
        <taxon>Bacillariophyceae</taxon>
        <taxon>Bacillariophycidae</taxon>
        <taxon>Bacillariales</taxon>
        <taxon>Bacillariaceae</taxon>
        <taxon>Fragilariopsis</taxon>
    </lineage>
</organism>
<feature type="compositionally biased region" description="Basic residues" evidence="1">
    <location>
        <begin position="1"/>
        <end position="10"/>
    </location>
</feature>
<dbReference type="KEGG" id="fcy:FRACYDRAFT_247925"/>
<protein>
    <submittedName>
        <fullName evidence="2">Uncharacterized protein</fullName>
    </submittedName>
</protein>
<feature type="region of interest" description="Disordered" evidence="1">
    <location>
        <begin position="63"/>
        <end position="98"/>
    </location>
</feature>
<feature type="compositionally biased region" description="Acidic residues" evidence="1">
    <location>
        <begin position="80"/>
        <end position="95"/>
    </location>
</feature>
<reference evidence="2 3" key="1">
    <citation type="submission" date="2016-09" db="EMBL/GenBank/DDBJ databases">
        <title>Extensive genetic diversity and differential bi-allelic expression allows diatom success in the polar Southern Ocean.</title>
        <authorList>
            <consortium name="DOE Joint Genome Institute"/>
            <person name="Mock T."/>
            <person name="Otillar R.P."/>
            <person name="Strauss J."/>
            <person name="Dupont C."/>
            <person name="Frickenhaus S."/>
            <person name="Maumus F."/>
            <person name="Mcmullan M."/>
            <person name="Sanges R."/>
            <person name="Schmutz J."/>
            <person name="Toseland A."/>
            <person name="Valas R."/>
            <person name="Veluchamy A."/>
            <person name="Ward B.J."/>
            <person name="Allen A."/>
            <person name="Barry K."/>
            <person name="Falciatore A."/>
            <person name="Ferrante M."/>
            <person name="Fortunato A.E."/>
            <person name="Gloeckner G."/>
            <person name="Gruber A."/>
            <person name="Hipkin R."/>
            <person name="Janech M."/>
            <person name="Kroth P."/>
            <person name="Leese F."/>
            <person name="Lindquist E."/>
            <person name="Lyon B.R."/>
            <person name="Martin J."/>
            <person name="Mayer C."/>
            <person name="Parker M."/>
            <person name="Quesneville H."/>
            <person name="Raymond J."/>
            <person name="Uhlig C."/>
            <person name="Valentin K.U."/>
            <person name="Worden A.Z."/>
            <person name="Armbrust E.V."/>
            <person name="Bowler C."/>
            <person name="Green B."/>
            <person name="Moulton V."/>
            <person name="Van Oosterhout C."/>
            <person name="Grigoriev I."/>
        </authorList>
    </citation>
    <scope>NUCLEOTIDE SEQUENCE [LARGE SCALE GENOMIC DNA]</scope>
    <source>
        <strain evidence="2 3">CCMP1102</strain>
    </source>
</reference>
<dbReference type="InParanoid" id="A0A1E7EUY6"/>
<keyword evidence="3" id="KW-1185">Reference proteome</keyword>
<dbReference type="EMBL" id="KV784374">
    <property type="protein sequence ID" value="OEU09669.1"/>
    <property type="molecule type" value="Genomic_DNA"/>
</dbReference>
<accession>A0A1E7EUY6</accession>
<feature type="compositionally biased region" description="Basic and acidic residues" evidence="1">
    <location>
        <begin position="11"/>
        <end position="20"/>
    </location>
</feature>
<dbReference type="AlphaFoldDB" id="A0A1E7EUY6"/>
<dbReference type="Proteomes" id="UP000095751">
    <property type="component" value="Unassembled WGS sequence"/>
</dbReference>
<gene>
    <name evidence="2" type="ORF">FRACYDRAFT_247925</name>
</gene>
<proteinExistence type="predicted"/>
<evidence type="ECO:0000313" key="3">
    <source>
        <dbReference type="Proteomes" id="UP000095751"/>
    </source>
</evidence>
<feature type="region of interest" description="Disordered" evidence="1">
    <location>
        <begin position="1"/>
        <end position="26"/>
    </location>
</feature>
<evidence type="ECO:0000256" key="1">
    <source>
        <dbReference type="SAM" id="MobiDB-lite"/>
    </source>
</evidence>
<sequence length="134" mass="14761">MVSFRKIFKNNKRESSSGRTDDDEGSIVISYDDRYDVLVTSALKNCDYDAAFTTSSSPITTATVAAAGPSNNTANNKSDNEDERQMEDDDDDAGDWDTTIHVNENKYKATTTNIPNTSTNTTYSSWLTSCLNCV</sequence>
<evidence type="ECO:0000313" key="2">
    <source>
        <dbReference type="EMBL" id="OEU09669.1"/>
    </source>
</evidence>